<dbReference type="Proteomes" id="UP000319728">
    <property type="component" value="Unassembled WGS sequence"/>
</dbReference>
<gene>
    <name evidence="1" type="ORF">JD81_00698</name>
</gene>
<name>A0A562WB44_9ACTN</name>
<proteinExistence type="predicted"/>
<accession>A0A562WB44</accession>
<protein>
    <recommendedName>
        <fullName evidence="3">MFS transporter</fullName>
    </recommendedName>
</protein>
<dbReference type="RefSeq" id="WP_145815562.1">
    <property type="nucleotide sequence ID" value="NZ_AP023438.1"/>
</dbReference>
<keyword evidence="2" id="KW-1185">Reference proteome</keyword>
<organism evidence="1 2">
    <name type="scientific">Micromonospora sagamiensis</name>
    <dbReference type="NCBI Taxonomy" id="47875"/>
    <lineage>
        <taxon>Bacteria</taxon>
        <taxon>Bacillati</taxon>
        <taxon>Actinomycetota</taxon>
        <taxon>Actinomycetes</taxon>
        <taxon>Micromonosporales</taxon>
        <taxon>Micromonosporaceae</taxon>
        <taxon>Micromonospora</taxon>
    </lineage>
</organism>
<dbReference type="AlphaFoldDB" id="A0A562WB44"/>
<evidence type="ECO:0008006" key="3">
    <source>
        <dbReference type="Google" id="ProtNLM"/>
    </source>
</evidence>
<evidence type="ECO:0000313" key="2">
    <source>
        <dbReference type="Proteomes" id="UP000319728"/>
    </source>
</evidence>
<evidence type="ECO:0000313" key="1">
    <source>
        <dbReference type="EMBL" id="TWJ27211.1"/>
    </source>
</evidence>
<comment type="caution">
    <text evidence="1">The sequence shown here is derived from an EMBL/GenBank/DDBJ whole genome shotgun (WGS) entry which is preliminary data.</text>
</comment>
<reference evidence="1 2" key="1">
    <citation type="submission" date="2019-07" db="EMBL/GenBank/DDBJ databases">
        <title>R&amp;d 2014.</title>
        <authorList>
            <person name="Klenk H.-P."/>
        </authorList>
    </citation>
    <scope>NUCLEOTIDE SEQUENCE [LARGE SCALE GENOMIC DNA]</scope>
    <source>
        <strain evidence="1 2">DSM 43912</strain>
    </source>
</reference>
<dbReference type="EMBL" id="VLLP01000001">
    <property type="protein sequence ID" value="TWJ27211.1"/>
    <property type="molecule type" value="Genomic_DNA"/>
</dbReference>
<sequence length="500" mass="50075">MGDGSSIRPAGPATTRRVPVGVETLVAAVAAAAVGAVFVAALPSLVVSTGFTDLVPAAPIRVGVLGPDALALAAAVTLALYRVSGWLVAVAGLLLATVADRAADAALLVPVGAPAPGQLVAHLGAAVGGGLALGGVLLAVGQAARPARAPVAVGLAVGLACQPAYAAVVRAAVAERGPLPSFPVQLWLALGCTVVAALLAYRSRGGAPRPVPGPLRWTPVVVVVLAGLLVLGGLLVRSWVVRAFRVSPDGLAGPRREQAVEAFAHHSTVAIAVVAGLALLWYAHRAVGLVGARWVVLGFAAAPVSLVAWALDLATSPRRVLLVAVTGLVAVSAGALLARHAARVLPWDALGVAVAAVALPLAAPAVRAELPSALTVGPVLAALGLGLALGFGLTFPATRDPDEEDGSGSVDPGTERGWLPAALVLGFVAWTLTAQALSPVAVRAQFQNVRSEPVFTLPVLVGTAALLLALLFAFGRLVDRLRNLHAPTRPDTPTTPGIPG</sequence>
<dbReference type="OrthoDB" id="10014810at2"/>